<feature type="domain" description="Concentrative nucleoside transporter C-terminal" evidence="9">
    <location>
        <begin position="194"/>
        <end position="395"/>
    </location>
</feature>
<feature type="transmembrane region" description="Helical" evidence="7">
    <location>
        <begin position="167"/>
        <end position="187"/>
    </location>
</feature>
<dbReference type="InterPro" id="IPR008276">
    <property type="entry name" value="C_nuclsd_transpt"/>
</dbReference>
<dbReference type="GO" id="GO:0005886">
    <property type="term" value="C:plasma membrane"/>
    <property type="evidence" value="ECO:0007669"/>
    <property type="project" value="UniProtKB-SubCell"/>
</dbReference>
<feature type="transmembrane region" description="Helical" evidence="7">
    <location>
        <begin position="340"/>
        <end position="359"/>
    </location>
</feature>
<feature type="transmembrane region" description="Helical" evidence="7">
    <location>
        <begin position="253"/>
        <end position="279"/>
    </location>
</feature>
<dbReference type="Proteomes" id="UP000254519">
    <property type="component" value="Unassembled WGS sequence"/>
</dbReference>
<gene>
    <name evidence="11" type="primary">nupC</name>
    <name evidence="11" type="ORF">NCTC4822_01174</name>
</gene>
<feature type="transmembrane region" description="Helical" evidence="7">
    <location>
        <begin position="379"/>
        <end position="397"/>
    </location>
</feature>
<dbReference type="InterPro" id="IPR002668">
    <property type="entry name" value="CNT_N_dom"/>
</dbReference>
<evidence type="ECO:0000259" key="9">
    <source>
        <dbReference type="Pfam" id="PF07662"/>
    </source>
</evidence>
<feature type="transmembrane region" description="Helical" evidence="7">
    <location>
        <begin position="37"/>
        <end position="61"/>
    </location>
</feature>
<dbReference type="PANTHER" id="PTHR10590">
    <property type="entry name" value="SODIUM/NUCLEOSIDE COTRANSPORTER"/>
    <property type="match status" value="1"/>
</dbReference>
<keyword evidence="4 7" id="KW-0812">Transmembrane</keyword>
<feature type="domain" description="Concentrative nucleoside transporter N-terminal" evidence="8">
    <location>
        <begin position="10"/>
        <end position="82"/>
    </location>
</feature>
<dbReference type="RefSeq" id="WP_115360576.1">
    <property type="nucleotide sequence ID" value="NZ_CP038012.1"/>
</dbReference>
<evidence type="ECO:0000256" key="2">
    <source>
        <dbReference type="ARBA" id="ARBA00009033"/>
    </source>
</evidence>
<evidence type="ECO:0000256" key="3">
    <source>
        <dbReference type="ARBA" id="ARBA00022475"/>
    </source>
</evidence>
<protein>
    <submittedName>
        <fullName evidence="11">Nucleoside-transport system protein nupC</fullName>
    </submittedName>
</protein>
<accession>A0A380BI19</accession>
<evidence type="ECO:0000256" key="6">
    <source>
        <dbReference type="ARBA" id="ARBA00023136"/>
    </source>
</evidence>
<evidence type="ECO:0000259" key="10">
    <source>
        <dbReference type="Pfam" id="PF07670"/>
    </source>
</evidence>
<keyword evidence="3" id="KW-1003">Cell membrane</keyword>
<dbReference type="Pfam" id="PF07662">
    <property type="entry name" value="Nucleos_tra2_C"/>
    <property type="match status" value="1"/>
</dbReference>
<dbReference type="GO" id="GO:0005337">
    <property type="term" value="F:nucleoside transmembrane transporter activity"/>
    <property type="evidence" value="ECO:0007669"/>
    <property type="project" value="InterPro"/>
</dbReference>
<keyword evidence="6 7" id="KW-0472">Membrane</keyword>
<keyword evidence="5 7" id="KW-1133">Transmembrane helix</keyword>
<dbReference type="AlphaFoldDB" id="A0A380BI19"/>
<evidence type="ECO:0000313" key="11">
    <source>
        <dbReference type="EMBL" id="SUJ01692.1"/>
    </source>
</evidence>
<dbReference type="InterPro" id="IPR011657">
    <property type="entry name" value="CNT_C_dom"/>
</dbReference>
<evidence type="ECO:0000256" key="4">
    <source>
        <dbReference type="ARBA" id="ARBA00022692"/>
    </source>
</evidence>
<feature type="domain" description="Nucleoside transporter/FeoB GTPase Gate" evidence="10">
    <location>
        <begin position="93"/>
        <end position="192"/>
    </location>
</feature>
<dbReference type="Pfam" id="PF07670">
    <property type="entry name" value="Gate"/>
    <property type="match status" value="1"/>
</dbReference>
<sequence>MKYIIFILCLIAIFLLAYVVSFDRKMVKKKLITIAKIIGIQIILAYIFLHTTLGVTIIGAISKMFEKLLGYANVGIEFVFGGVIESGLASFVILALLPIVFICALLGILQYIKILPLFVKVMGYLLNKISRLGRLESYSAVSAIVIGMTAVFVSIKDTLPKLNNRQMYSIAACSISTVDLSIVGAYMNMIDPKYVIIAIVLNLFSVFVILSIINPYNPDEDNGALSIQNNPAEKDERGFFEVLADYMMDGFNIILAIIAMLLGFVALIAFLNGIFGAIFGVDFQTILGYLFAPLAFLLGVQWDEAVQFGGLIATKLLSNEFVAMMSFIDMEGFSERSIGIISVFLVSFANFGSVGMIIGALKGLCPDQSKVVAGFSMRLLYGATLVSFLSAAVVGLVL</sequence>
<keyword evidence="12" id="KW-1185">Reference proteome</keyword>
<evidence type="ECO:0000259" key="8">
    <source>
        <dbReference type="Pfam" id="PF01773"/>
    </source>
</evidence>
<proteinExistence type="inferred from homology"/>
<feature type="transmembrane region" description="Helical" evidence="7">
    <location>
        <begin position="90"/>
        <end position="114"/>
    </location>
</feature>
<dbReference type="GO" id="GO:0015293">
    <property type="term" value="F:symporter activity"/>
    <property type="evidence" value="ECO:0007669"/>
    <property type="project" value="TreeGrafter"/>
</dbReference>
<evidence type="ECO:0000313" key="12">
    <source>
        <dbReference type="Proteomes" id="UP000254519"/>
    </source>
</evidence>
<dbReference type="OrthoDB" id="9766455at2"/>
<dbReference type="PANTHER" id="PTHR10590:SF23">
    <property type="entry name" value="NUPC_NUPG FAMILY NUCLEOSIDE CNT TRANSPORTER"/>
    <property type="match status" value="1"/>
</dbReference>
<dbReference type="EMBL" id="UGYZ01000002">
    <property type="protein sequence ID" value="SUJ01692.1"/>
    <property type="molecule type" value="Genomic_DNA"/>
</dbReference>
<dbReference type="InterPro" id="IPR011642">
    <property type="entry name" value="Gate_dom"/>
</dbReference>
<feature type="transmembrane region" description="Helical" evidence="7">
    <location>
        <begin position="135"/>
        <end position="155"/>
    </location>
</feature>
<name>A0A380BI19_SPOPA</name>
<evidence type="ECO:0000256" key="5">
    <source>
        <dbReference type="ARBA" id="ARBA00022989"/>
    </source>
</evidence>
<comment type="subcellular location">
    <subcellularLocation>
        <location evidence="1">Cell membrane</location>
        <topology evidence="1">Multi-pass membrane protein</topology>
    </subcellularLocation>
</comment>
<feature type="transmembrane region" description="Helical" evidence="7">
    <location>
        <begin position="194"/>
        <end position="213"/>
    </location>
</feature>
<evidence type="ECO:0000256" key="1">
    <source>
        <dbReference type="ARBA" id="ARBA00004651"/>
    </source>
</evidence>
<evidence type="ECO:0000256" key="7">
    <source>
        <dbReference type="SAM" id="Phobius"/>
    </source>
</evidence>
<organism evidence="11 12">
    <name type="scientific">Sporosarcina pasteurii</name>
    <name type="common">Bacillus pasteurii</name>
    <dbReference type="NCBI Taxonomy" id="1474"/>
    <lineage>
        <taxon>Bacteria</taxon>
        <taxon>Bacillati</taxon>
        <taxon>Bacillota</taxon>
        <taxon>Bacilli</taxon>
        <taxon>Bacillales</taxon>
        <taxon>Caryophanaceae</taxon>
        <taxon>Sporosarcina</taxon>
    </lineage>
</organism>
<dbReference type="Pfam" id="PF01773">
    <property type="entry name" value="Nucleos_tra2_N"/>
    <property type="match status" value="1"/>
</dbReference>
<reference evidence="11 12" key="1">
    <citation type="submission" date="2018-06" db="EMBL/GenBank/DDBJ databases">
        <authorList>
            <consortium name="Pathogen Informatics"/>
            <person name="Doyle S."/>
        </authorList>
    </citation>
    <scope>NUCLEOTIDE SEQUENCE [LARGE SCALE GENOMIC DNA]</scope>
    <source>
        <strain evidence="12">ATCC 11859 / DSM 33 / NCIB 8841 / NCTC 4822</strain>
    </source>
</reference>
<comment type="similarity">
    <text evidence="2">Belongs to the concentrative nucleoside transporter (CNT) (TC 2.A.41) family.</text>
</comment>